<feature type="chain" id="PRO_5043132590" evidence="1">
    <location>
        <begin position="23"/>
        <end position="223"/>
    </location>
</feature>
<feature type="signal peptide" evidence="1">
    <location>
        <begin position="1"/>
        <end position="22"/>
    </location>
</feature>
<reference evidence="4" key="1">
    <citation type="submission" date="2017-02" db="UniProtKB">
        <authorList>
            <consortium name="WormBaseParasite"/>
        </authorList>
    </citation>
    <scope>IDENTIFICATION</scope>
</reference>
<dbReference type="Proteomes" id="UP000282613">
    <property type="component" value="Unassembled WGS sequence"/>
</dbReference>
<evidence type="ECO:0000313" key="4">
    <source>
        <dbReference type="WBParaSite" id="TASK_0000550301-mRNA-1"/>
    </source>
</evidence>
<dbReference type="PANTHER" id="PTHR33748">
    <property type="entry name" value="PROTEIN CBG04600"/>
    <property type="match status" value="1"/>
</dbReference>
<sequence>MLVSVLSLLLASACLLTPVSEAYQYSNNFINQVTTYPNIVTAKNRCLPGRSGGSGATPQTLLVCDPHELLSVDQLMSLNRQLMEMKAQINSDRGKCDRSYPRPTIAIALADRLRFGMVEDQSDENIINYAAIFTYYLFGSWRLPTTCESESDKIIVFYSKADGVLYVYAGENLREKLPRDVIQRTAVEAKAAFGSGVYEGMKYLLTRFQEILTSNRSGMFGTR</sequence>
<dbReference type="GO" id="GO:0005892">
    <property type="term" value="C:acetylcholine-gated channel complex"/>
    <property type="evidence" value="ECO:0007669"/>
    <property type="project" value="InterPro"/>
</dbReference>
<organism evidence="4">
    <name type="scientific">Taenia asiatica</name>
    <name type="common">Asian tapeworm</name>
    <dbReference type="NCBI Taxonomy" id="60517"/>
    <lineage>
        <taxon>Eukaryota</taxon>
        <taxon>Metazoa</taxon>
        <taxon>Spiralia</taxon>
        <taxon>Lophotrochozoa</taxon>
        <taxon>Platyhelminthes</taxon>
        <taxon>Cestoda</taxon>
        <taxon>Eucestoda</taxon>
        <taxon>Cyclophyllidea</taxon>
        <taxon>Taeniidae</taxon>
        <taxon>Taenia</taxon>
    </lineage>
</organism>
<keyword evidence="1" id="KW-0732">Signal</keyword>
<evidence type="ECO:0000256" key="1">
    <source>
        <dbReference type="SAM" id="SignalP"/>
    </source>
</evidence>
<dbReference type="Gene3D" id="3.10.310.50">
    <property type="match status" value="1"/>
</dbReference>
<dbReference type="Pfam" id="PF17175">
    <property type="entry name" value="MOLO1"/>
    <property type="match status" value="1"/>
</dbReference>
<name>A0A0R3W5T6_TAEAS</name>
<dbReference type="EMBL" id="UYRS01018420">
    <property type="protein sequence ID" value="VDK35195.1"/>
    <property type="molecule type" value="Genomic_DNA"/>
</dbReference>
<dbReference type="InterPro" id="IPR033438">
    <property type="entry name" value="MOLO1"/>
</dbReference>
<keyword evidence="3" id="KW-1185">Reference proteome</keyword>
<evidence type="ECO:0000313" key="2">
    <source>
        <dbReference type="EMBL" id="VDK35195.1"/>
    </source>
</evidence>
<dbReference type="AlphaFoldDB" id="A0A0R3W5T6"/>
<accession>A0A0R3W5T6</accession>
<proteinExistence type="predicted"/>
<dbReference type="PANTHER" id="PTHR33748:SF5">
    <property type="entry name" value="GROUND-LIKE DOMAIN-CONTAINING PROTEIN"/>
    <property type="match status" value="1"/>
</dbReference>
<dbReference type="WBParaSite" id="TASK_0000550301-mRNA-1">
    <property type="protein sequence ID" value="TASK_0000550301-mRNA-1"/>
    <property type="gene ID" value="TASK_0000550301"/>
</dbReference>
<protein>
    <submittedName>
        <fullName evidence="4">Secreted protein</fullName>
    </submittedName>
</protein>
<reference evidence="2 3" key="2">
    <citation type="submission" date="2018-11" db="EMBL/GenBank/DDBJ databases">
        <authorList>
            <consortium name="Pathogen Informatics"/>
        </authorList>
    </citation>
    <scope>NUCLEOTIDE SEQUENCE [LARGE SCALE GENOMIC DNA]</scope>
</reference>
<dbReference type="OrthoDB" id="8062037at2759"/>
<evidence type="ECO:0000313" key="3">
    <source>
        <dbReference type="Proteomes" id="UP000282613"/>
    </source>
</evidence>
<gene>
    <name evidence="2" type="ORF">TASK_LOCUS5504</name>
</gene>